<dbReference type="Proteomes" id="UP001303408">
    <property type="component" value="Chromosome"/>
</dbReference>
<dbReference type="EC" id="1.-.-.-" evidence="5"/>
<dbReference type="PIRSF" id="PIRSF000126">
    <property type="entry name" value="11-beta-HSD1"/>
    <property type="match status" value="1"/>
</dbReference>
<accession>A0AA96JBS0</accession>
<dbReference type="SUPFAM" id="SSF51735">
    <property type="entry name" value="NAD(P)-binding Rossmann-fold domains"/>
    <property type="match status" value="1"/>
</dbReference>
<dbReference type="RefSeq" id="WP_313545260.1">
    <property type="nucleotide sequence ID" value="NZ_CP134880.1"/>
</dbReference>
<dbReference type="PANTHER" id="PTHR44196">
    <property type="entry name" value="DEHYDROGENASE/REDUCTASE SDR FAMILY MEMBER 7B"/>
    <property type="match status" value="1"/>
</dbReference>
<dbReference type="GO" id="GO:0016020">
    <property type="term" value="C:membrane"/>
    <property type="evidence" value="ECO:0007669"/>
    <property type="project" value="TreeGrafter"/>
</dbReference>
<organism evidence="5">
    <name type="scientific">Demequina capsici</name>
    <dbReference type="NCBI Taxonomy" id="3075620"/>
    <lineage>
        <taxon>Bacteria</taxon>
        <taxon>Bacillati</taxon>
        <taxon>Actinomycetota</taxon>
        <taxon>Actinomycetes</taxon>
        <taxon>Micrococcales</taxon>
        <taxon>Demequinaceae</taxon>
        <taxon>Demequina</taxon>
    </lineage>
</organism>
<dbReference type="PRINTS" id="PR00080">
    <property type="entry name" value="SDRFAMILY"/>
</dbReference>
<reference evidence="5" key="1">
    <citation type="submission" date="2023-09" db="EMBL/GenBank/DDBJ databases">
        <title>Demequina sp. a novel bacteria isolated from Capsicum annuum.</title>
        <authorList>
            <person name="Humaira Z."/>
            <person name="Lee J."/>
            <person name="Cho D."/>
        </authorList>
    </citation>
    <scope>NUCLEOTIDE SEQUENCE</scope>
    <source>
        <strain evidence="5">PMTSA13</strain>
    </source>
</reference>
<evidence type="ECO:0000256" key="2">
    <source>
        <dbReference type="ARBA" id="ARBA00023002"/>
    </source>
</evidence>
<dbReference type="SMART" id="SM00822">
    <property type="entry name" value="PKS_KR"/>
    <property type="match status" value="1"/>
</dbReference>
<dbReference type="Pfam" id="PF00106">
    <property type="entry name" value="adh_short"/>
    <property type="match status" value="1"/>
</dbReference>
<feature type="domain" description="Ketoreductase" evidence="4">
    <location>
        <begin position="6"/>
        <end position="190"/>
    </location>
</feature>
<dbReference type="AlphaFoldDB" id="A0AA96JBS0"/>
<dbReference type="Gene3D" id="3.40.50.720">
    <property type="entry name" value="NAD(P)-binding Rossmann-like Domain"/>
    <property type="match status" value="1"/>
</dbReference>
<evidence type="ECO:0000313" key="5">
    <source>
        <dbReference type="EMBL" id="WNM28725.1"/>
    </source>
</evidence>
<dbReference type="PANTHER" id="PTHR44196:SF2">
    <property type="entry name" value="SHORT-CHAIN DEHYDROGENASE-RELATED"/>
    <property type="match status" value="1"/>
</dbReference>
<name>A0AA96JBS0_9MICO</name>
<dbReference type="EMBL" id="CP134880">
    <property type="protein sequence ID" value="WNM28725.1"/>
    <property type="molecule type" value="Genomic_DNA"/>
</dbReference>
<dbReference type="InterPro" id="IPR057326">
    <property type="entry name" value="KR_dom"/>
</dbReference>
<dbReference type="InterPro" id="IPR002347">
    <property type="entry name" value="SDR_fam"/>
</dbReference>
<comment type="similarity">
    <text evidence="1 3">Belongs to the short-chain dehydrogenases/reductases (SDR) family.</text>
</comment>
<dbReference type="KEGG" id="dcp:RN607_06890"/>
<keyword evidence="2 5" id="KW-0560">Oxidoreductase</keyword>
<dbReference type="InterPro" id="IPR036291">
    <property type="entry name" value="NAD(P)-bd_dom_sf"/>
</dbReference>
<gene>
    <name evidence="5" type="ORF">RN607_06890</name>
</gene>
<evidence type="ECO:0000256" key="1">
    <source>
        <dbReference type="ARBA" id="ARBA00006484"/>
    </source>
</evidence>
<proteinExistence type="inferred from homology"/>
<protein>
    <submittedName>
        <fullName evidence="5">SDR family oxidoreductase</fullName>
        <ecNumber evidence="5">1.-.-.-</ecNumber>
    </submittedName>
</protein>
<evidence type="ECO:0000256" key="3">
    <source>
        <dbReference type="RuleBase" id="RU000363"/>
    </source>
</evidence>
<evidence type="ECO:0000259" key="4">
    <source>
        <dbReference type="SMART" id="SM00822"/>
    </source>
</evidence>
<dbReference type="PRINTS" id="PR00081">
    <property type="entry name" value="GDHRDH"/>
</dbReference>
<dbReference type="GO" id="GO:0016491">
    <property type="term" value="F:oxidoreductase activity"/>
    <property type="evidence" value="ECO:0007669"/>
    <property type="project" value="UniProtKB-KW"/>
</dbReference>
<sequence length="260" mass="27656">MTANPRCVVVTGASSGFGVEFARRFAARGASLVLVARRKDRLDALALELEAAHGVKCVVIPMDLAEPGAAQRIAAELATRDIQPDALINNAGFGIDGPFAESDPDAVRRLLQVNVVALTELTRLLLPALLDAKHGVLVNVASTAAFQPLPSIALYAASKAYVRSLTEALWKEAEGTPLRVLALCPGPTETEFFEAAGSERFKVGQVLTVEAVVDEAFAALSRARTRPTRVAGWRNRVTAHASRLAPTRVALRVAADLTKD</sequence>